<dbReference type="Proteomes" id="UP001501690">
    <property type="component" value="Unassembled WGS sequence"/>
</dbReference>
<feature type="transmembrane region" description="Helical" evidence="7">
    <location>
        <begin position="55"/>
        <end position="73"/>
    </location>
</feature>
<evidence type="ECO:0000256" key="7">
    <source>
        <dbReference type="SAM" id="Phobius"/>
    </source>
</evidence>
<dbReference type="EMBL" id="BAAAPL010000002">
    <property type="protein sequence ID" value="GAA1702087.1"/>
    <property type="molecule type" value="Genomic_DNA"/>
</dbReference>
<feature type="transmembrane region" description="Helical" evidence="7">
    <location>
        <begin position="79"/>
        <end position="101"/>
    </location>
</feature>
<evidence type="ECO:0000256" key="4">
    <source>
        <dbReference type="ARBA" id="ARBA00022692"/>
    </source>
</evidence>
<evidence type="ECO:0000313" key="11">
    <source>
        <dbReference type="Proteomes" id="UP001501690"/>
    </source>
</evidence>
<feature type="transmembrane region" description="Helical" evidence="7">
    <location>
        <begin position="137"/>
        <end position="155"/>
    </location>
</feature>
<reference evidence="11" key="1">
    <citation type="journal article" date="2019" name="Int. J. Syst. Evol. Microbiol.">
        <title>The Global Catalogue of Microorganisms (GCM) 10K type strain sequencing project: providing services to taxonomists for standard genome sequencing and annotation.</title>
        <authorList>
            <consortium name="The Broad Institute Genomics Platform"/>
            <consortium name="The Broad Institute Genome Sequencing Center for Infectious Disease"/>
            <person name="Wu L."/>
            <person name="Ma J."/>
        </authorList>
    </citation>
    <scope>NUCLEOTIDE SEQUENCE [LARGE SCALE GENOMIC DNA]</scope>
    <source>
        <strain evidence="11">JCM 15577</strain>
    </source>
</reference>
<keyword evidence="6 7" id="KW-0472">Membrane</keyword>
<dbReference type="Pfam" id="PF06750">
    <property type="entry name" value="A24_N_bact"/>
    <property type="match status" value="1"/>
</dbReference>
<accession>A0ABP4UAX9</accession>
<protein>
    <submittedName>
        <fullName evidence="10">A24 family peptidase</fullName>
    </submittedName>
</protein>
<feature type="transmembrane region" description="Helical" evidence="7">
    <location>
        <begin position="218"/>
        <end position="243"/>
    </location>
</feature>
<dbReference type="InterPro" id="IPR000045">
    <property type="entry name" value="Prepilin_IV_endopep_pep"/>
</dbReference>
<comment type="subcellular location">
    <subcellularLocation>
        <location evidence="1">Cell membrane</location>
        <topology evidence="1">Multi-pass membrane protein</topology>
    </subcellularLocation>
</comment>
<evidence type="ECO:0000256" key="1">
    <source>
        <dbReference type="ARBA" id="ARBA00004651"/>
    </source>
</evidence>
<evidence type="ECO:0000256" key="2">
    <source>
        <dbReference type="ARBA" id="ARBA00005801"/>
    </source>
</evidence>
<keyword evidence="11" id="KW-1185">Reference proteome</keyword>
<proteinExistence type="inferred from homology"/>
<feature type="domain" description="Prepilin peptidase A24 N-terminal" evidence="9">
    <location>
        <begin position="1"/>
        <end position="68"/>
    </location>
</feature>
<dbReference type="InterPro" id="IPR050882">
    <property type="entry name" value="Prepilin_peptidase/N-MTase"/>
</dbReference>
<evidence type="ECO:0000256" key="3">
    <source>
        <dbReference type="ARBA" id="ARBA00022475"/>
    </source>
</evidence>
<dbReference type="PANTHER" id="PTHR30487:SF0">
    <property type="entry name" value="PREPILIN LEADER PEPTIDASE_N-METHYLTRANSFERASE-RELATED"/>
    <property type="match status" value="1"/>
</dbReference>
<keyword evidence="3" id="KW-1003">Cell membrane</keyword>
<comment type="similarity">
    <text evidence="2">Belongs to the peptidase A24 family.</text>
</comment>
<feature type="transmembrane region" description="Helical" evidence="7">
    <location>
        <begin position="189"/>
        <end position="206"/>
    </location>
</feature>
<comment type="caution">
    <text evidence="10">The sequence shown here is derived from an EMBL/GenBank/DDBJ whole genome shotgun (WGS) entry which is preliminary data.</text>
</comment>
<keyword evidence="5 7" id="KW-1133">Transmembrane helix</keyword>
<feature type="domain" description="Prepilin type IV endopeptidase peptidase" evidence="8">
    <location>
        <begin position="92"/>
        <end position="202"/>
    </location>
</feature>
<evidence type="ECO:0000259" key="9">
    <source>
        <dbReference type="Pfam" id="PF06750"/>
    </source>
</evidence>
<organism evidence="10 11">
    <name type="scientific">Microbacterium sediminicola</name>
    <dbReference type="NCBI Taxonomy" id="415210"/>
    <lineage>
        <taxon>Bacteria</taxon>
        <taxon>Bacillati</taxon>
        <taxon>Actinomycetota</taxon>
        <taxon>Actinomycetes</taxon>
        <taxon>Micrococcales</taxon>
        <taxon>Microbacteriaceae</taxon>
        <taxon>Microbacterium</taxon>
    </lineage>
</organism>
<keyword evidence="4 7" id="KW-0812">Transmembrane</keyword>
<dbReference type="InterPro" id="IPR010627">
    <property type="entry name" value="Prepilin_pept_A24_N"/>
</dbReference>
<evidence type="ECO:0000256" key="5">
    <source>
        <dbReference type="ARBA" id="ARBA00022989"/>
    </source>
</evidence>
<dbReference type="PANTHER" id="PTHR30487">
    <property type="entry name" value="TYPE 4 PREPILIN-LIKE PROTEINS LEADER PEPTIDE-PROCESSING ENZYME"/>
    <property type="match status" value="1"/>
</dbReference>
<dbReference type="Pfam" id="PF01478">
    <property type="entry name" value="Peptidase_A24"/>
    <property type="match status" value="1"/>
</dbReference>
<sequence length="247" mass="26398">MIARVPAGVPLTRESRCPRCDAPIRWWQNVPVLSWLVLRGRCAGCRAPISWRYPAVELGTALVYIGVTAWWLTDLTGPLVARLCVLGAYLWFAAAGIALTLIDLDVRRLPHTITTTTLLACGGLLMAASLLMPDVWAMVRALVGMAVLWGFYAVLRLIRPDGMGGGDVRLAASVGLMLGWLGWAPLLVGAFAAFLLGGLTGIGLMLGQRAHRRTALPFGPWIIVGAWVGAVVGEPTATVYLAMIGVS</sequence>
<evidence type="ECO:0000313" key="10">
    <source>
        <dbReference type="EMBL" id="GAA1702087.1"/>
    </source>
</evidence>
<name>A0ABP4UAX9_9MICO</name>
<feature type="transmembrane region" description="Helical" evidence="7">
    <location>
        <begin position="113"/>
        <end position="131"/>
    </location>
</feature>
<gene>
    <name evidence="10" type="ORF">GCM10009808_20050</name>
</gene>
<evidence type="ECO:0000259" key="8">
    <source>
        <dbReference type="Pfam" id="PF01478"/>
    </source>
</evidence>
<dbReference type="Gene3D" id="1.20.120.1220">
    <property type="match status" value="1"/>
</dbReference>
<evidence type="ECO:0000256" key="6">
    <source>
        <dbReference type="ARBA" id="ARBA00023136"/>
    </source>
</evidence>